<dbReference type="AlphaFoldDB" id="A0A3B3RTS5"/>
<evidence type="ECO:0000313" key="2">
    <source>
        <dbReference type="Ensembl" id="ENSPKIP00000021942.1"/>
    </source>
</evidence>
<dbReference type="Gene3D" id="2.70.220.10">
    <property type="entry name" value="Ganglioside GM2 activator"/>
    <property type="match status" value="1"/>
</dbReference>
<dbReference type="Ensembl" id="ENSPKIT00000002593.1">
    <property type="protein sequence ID" value="ENSPKIP00000021942.1"/>
    <property type="gene ID" value="ENSPKIG00000006152.1"/>
</dbReference>
<dbReference type="InterPro" id="IPR036846">
    <property type="entry name" value="GM2-AP_sf"/>
</dbReference>
<dbReference type="SUPFAM" id="SSF63707">
    <property type="entry name" value="Ganglioside M2 (gm2) activator"/>
    <property type="match status" value="1"/>
</dbReference>
<accession>A0A3B3RTS5</accession>
<proteinExistence type="predicted"/>
<organism evidence="2 3">
    <name type="scientific">Paramormyrops kingsleyae</name>
    <dbReference type="NCBI Taxonomy" id="1676925"/>
    <lineage>
        <taxon>Eukaryota</taxon>
        <taxon>Metazoa</taxon>
        <taxon>Chordata</taxon>
        <taxon>Craniata</taxon>
        <taxon>Vertebrata</taxon>
        <taxon>Euteleostomi</taxon>
        <taxon>Actinopterygii</taxon>
        <taxon>Neopterygii</taxon>
        <taxon>Teleostei</taxon>
        <taxon>Osteoglossocephala</taxon>
        <taxon>Osteoglossomorpha</taxon>
        <taxon>Osteoglossiformes</taxon>
        <taxon>Mormyridae</taxon>
        <taxon>Paramormyrops</taxon>
    </lineage>
</organism>
<protein>
    <submittedName>
        <fullName evidence="2">Uncharacterized protein</fullName>
    </submittedName>
</protein>
<dbReference type="GO" id="GO:0006689">
    <property type="term" value="P:ganglioside catabolic process"/>
    <property type="evidence" value="ECO:0007669"/>
    <property type="project" value="InterPro"/>
</dbReference>
<reference evidence="2" key="2">
    <citation type="submission" date="2025-09" db="UniProtKB">
        <authorList>
            <consortium name="Ensembl"/>
        </authorList>
    </citation>
    <scope>IDENTIFICATION</scope>
</reference>
<dbReference type="GeneTree" id="ENSGT00390000003288"/>
<dbReference type="GO" id="GO:0008047">
    <property type="term" value="F:enzyme activator activity"/>
    <property type="evidence" value="ECO:0007669"/>
    <property type="project" value="InterPro"/>
</dbReference>
<reference evidence="2" key="1">
    <citation type="submission" date="2025-08" db="UniProtKB">
        <authorList>
            <consortium name="Ensembl"/>
        </authorList>
    </citation>
    <scope>IDENTIFICATION</scope>
</reference>
<sequence length="207" mass="22570">MLGGTKISDRWNENDRRKGRAGKLYRRQLRRGRLLASQAHFACMAREPGISTWTNCGSSDILNITSFSIPSQITIPGSINVSFLGELKVPVSAPLKIAVLLRRKVFGLWVWLPCLNGYGSCTYKNICEDINEIGEEGGCPLLISLAGGSCVCPIQPVVLHLPPTVLNISDVEVPSCLANGEYEAQITVSSGTQKIACLRTSFHLKLQ</sequence>
<evidence type="ECO:0000313" key="3">
    <source>
        <dbReference type="Proteomes" id="UP000261540"/>
    </source>
</evidence>
<dbReference type="GO" id="GO:0005319">
    <property type="term" value="F:lipid transporter activity"/>
    <property type="evidence" value="ECO:0007669"/>
    <property type="project" value="TreeGrafter"/>
</dbReference>
<keyword evidence="1" id="KW-0732">Signal</keyword>
<dbReference type="PANTHER" id="PTHR17357:SF0">
    <property type="entry name" value="GANGLIOSIDE GM2 ACTIVATOR"/>
    <property type="match status" value="1"/>
</dbReference>
<dbReference type="Proteomes" id="UP000261540">
    <property type="component" value="Unplaced"/>
</dbReference>
<evidence type="ECO:0000256" key="1">
    <source>
        <dbReference type="ARBA" id="ARBA00022729"/>
    </source>
</evidence>
<name>A0A3B3RTS5_9TELE</name>
<keyword evidence="3" id="KW-1185">Reference proteome</keyword>
<dbReference type="PANTHER" id="PTHR17357">
    <property type="entry name" value="GM2 GANGLIOSIDE ACTIVATOR PROTEIN"/>
    <property type="match status" value="1"/>
</dbReference>
<dbReference type="GO" id="GO:0009898">
    <property type="term" value="C:cytoplasmic side of plasma membrane"/>
    <property type="evidence" value="ECO:0007669"/>
    <property type="project" value="TreeGrafter"/>
</dbReference>
<dbReference type="InterPro" id="IPR028996">
    <property type="entry name" value="GM2-AP"/>
</dbReference>